<accession>A0A251VR97</accession>
<evidence type="ECO:0000256" key="1">
    <source>
        <dbReference type="ARBA" id="ARBA00004141"/>
    </source>
</evidence>
<sequence length="120" mass="13495">MTGDLHLRQMVRRSSLMMMGLCTSGTRRLEPGFLSSDPGGTYFSIAHAFALFVAVSVGANISWGHVNPTVTFGLFVGGHISLLRSVLYWIAQLTILKIVITFFFFLFSLQRSNKKCQCWW</sequence>
<dbReference type="AlphaFoldDB" id="A0A251VR97"/>
<feature type="transmembrane region" description="Helical" evidence="6">
    <location>
        <begin position="42"/>
        <end position="66"/>
    </location>
</feature>
<keyword evidence="5 6" id="KW-0472">Membrane</keyword>
<proteinExistence type="predicted"/>
<feature type="transmembrane region" description="Helical" evidence="6">
    <location>
        <begin position="86"/>
        <end position="107"/>
    </location>
</feature>
<comment type="subcellular location">
    <subcellularLocation>
        <location evidence="1">Membrane</location>
        <topology evidence="1">Multi-pass membrane protein</topology>
    </subcellularLocation>
</comment>
<dbReference type="Pfam" id="PF00230">
    <property type="entry name" value="MIP"/>
    <property type="match status" value="1"/>
</dbReference>
<dbReference type="EMBL" id="CM007890">
    <property type="protein sequence ID" value="OTG38065.1"/>
    <property type="molecule type" value="Genomic_DNA"/>
</dbReference>
<dbReference type="Proteomes" id="UP000215914">
    <property type="component" value="Chromosome 1"/>
</dbReference>
<evidence type="ECO:0000313" key="7">
    <source>
        <dbReference type="EMBL" id="OTG38065.1"/>
    </source>
</evidence>
<dbReference type="PANTHER" id="PTHR45665">
    <property type="entry name" value="AQUAPORIN-8"/>
    <property type="match status" value="1"/>
</dbReference>
<dbReference type="InterPro" id="IPR023271">
    <property type="entry name" value="Aquaporin-like"/>
</dbReference>
<dbReference type="InterPro" id="IPR022357">
    <property type="entry name" value="MIP_CS"/>
</dbReference>
<evidence type="ECO:0000256" key="6">
    <source>
        <dbReference type="SAM" id="Phobius"/>
    </source>
</evidence>
<dbReference type="Gene3D" id="1.20.1080.10">
    <property type="entry name" value="Glycerol uptake facilitator protein"/>
    <property type="match status" value="1"/>
</dbReference>
<dbReference type="STRING" id="4232.A0A251VR97"/>
<evidence type="ECO:0000256" key="3">
    <source>
        <dbReference type="ARBA" id="ARBA00022692"/>
    </source>
</evidence>
<evidence type="ECO:0000313" key="8">
    <source>
        <dbReference type="Proteomes" id="UP000215914"/>
    </source>
</evidence>
<dbReference type="GO" id="GO:0016020">
    <property type="term" value="C:membrane"/>
    <property type="evidence" value="ECO:0000318"/>
    <property type="project" value="GO_Central"/>
</dbReference>
<name>A0A251VR97_HELAN</name>
<keyword evidence="2" id="KW-0813">Transport</keyword>
<evidence type="ECO:0000256" key="5">
    <source>
        <dbReference type="ARBA" id="ARBA00023136"/>
    </source>
</evidence>
<keyword evidence="8" id="KW-1185">Reference proteome</keyword>
<dbReference type="PROSITE" id="PS00221">
    <property type="entry name" value="MIP"/>
    <property type="match status" value="1"/>
</dbReference>
<protein>
    <submittedName>
        <fullName evidence="7">Putative major intrinsic protein, Aquaporin-like protein</fullName>
    </submittedName>
</protein>
<dbReference type="PANTHER" id="PTHR45665:SF32">
    <property type="entry name" value="AQUAPORIN TIP1-3-LIKE"/>
    <property type="match status" value="1"/>
</dbReference>
<dbReference type="GO" id="GO:0006833">
    <property type="term" value="P:water transport"/>
    <property type="evidence" value="ECO:0000318"/>
    <property type="project" value="GO_Central"/>
</dbReference>
<dbReference type="GO" id="GO:0015250">
    <property type="term" value="F:water channel activity"/>
    <property type="evidence" value="ECO:0000318"/>
    <property type="project" value="GO_Central"/>
</dbReference>
<evidence type="ECO:0000256" key="4">
    <source>
        <dbReference type="ARBA" id="ARBA00022989"/>
    </source>
</evidence>
<reference evidence="8" key="1">
    <citation type="journal article" date="2017" name="Nature">
        <title>The sunflower genome provides insights into oil metabolism, flowering and Asterid evolution.</title>
        <authorList>
            <person name="Badouin H."/>
            <person name="Gouzy J."/>
            <person name="Grassa C.J."/>
            <person name="Murat F."/>
            <person name="Staton S.E."/>
            <person name="Cottret L."/>
            <person name="Lelandais-Briere C."/>
            <person name="Owens G.L."/>
            <person name="Carrere S."/>
            <person name="Mayjonade B."/>
            <person name="Legrand L."/>
            <person name="Gill N."/>
            <person name="Kane N.C."/>
            <person name="Bowers J.E."/>
            <person name="Hubner S."/>
            <person name="Bellec A."/>
            <person name="Berard A."/>
            <person name="Berges H."/>
            <person name="Blanchet N."/>
            <person name="Boniface M.C."/>
            <person name="Brunel D."/>
            <person name="Catrice O."/>
            <person name="Chaidir N."/>
            <person name="Claudel C."/>
            <person name="Donnadieu C."/>
            <person name="Faraut T."/>
            <person name="Fievet G."/>
            <person name="Helmstetter N."/>
            <person name="King M."/>
            <person name="Knapp S.J."/>
            <person name="Lai Z."/>
            <person name="Le Paslier M.C."/>
            <person name="Lippi Y."/>
            <person name="Lorenzon L."/>
            <person name="Mandel J.R."/>
            <person name="Marage G."/>
            <person name="Marchand G."/>
            <person name="Marquand E."/>
            <person name="Bret-Mestries E."/>
            <person name="Morien E."/>
            <person name="Nambeesan S."/>
            <person name="Nguyen T."/>
            <person name="Pegot-Espagnet P."/>
            <person name="Pouilly N."/>
            <person name="Raftis F."/>
            <person name="Sallet E."/>
            <person name="Schiex T."/>
            <person name="Thomas J."/>
            <person name="Vandecasteele C."/>
            <person name="Vares D."/>
            <person name="Vear F."/>
            <person name="Vautrin S."/>
            <person name="Crespi M."/>
            <person name="Mangin B."/>
            <person name="Burke J.M."/>
            <person name="Salse J."/>
            <person name="Munos S."/>
            <person name="Vincourt P."/>
            <person name="Rieseberg L.H."/>
            <person name="Langlade N.B."/>
        </authorList>
    </citation>
    <scope>NUCLEOTIDE SEQUENCE [LARGE SCALE GENOMIC DNA]</scope>
    <source>
        <strain evidence="8">cv. SF193</strain>
    </source>
</reference>
<gene>
    <name evidence="7" type="ORF">HannXRQ_Chr01g0025681</name>
</gene>
<keyword evidence="4 6" id="KW-1133">Transmembrane helix</keyword>
<dbReference type="InterPro" id="IPR034294">
    <property type="entry name" value="Aquaporin_transptr"/>
</dbReference>
<evidence type="ECO:0000256" key="2">
    <source>
        <dbReference type="ARBA" id="ARBA00022448"/>
    </source>
</evidence>
<dbReference type="InParanoid" id="A0A251VR97"/>
<dbReference type="SUPFAM" id="SSF81338">
    <property type="entry name" value="Aquaporin-like"/>
    <property type="match status" value="1"/>
</dbReference>
<dbReference type="InterPro" id="IPR000425">
    <property type="entry name" value="MIP"/>
</dbReference>
<keyword evidence="3 6" id="KW-0812">Transmembrane</keyword>
<organism evidence="7 8">
    <name type="scientific">Helianthus annuus</name>
    <name type="common">Common sunflower</name>
    <dbReference type="NCBI Taxonomy" id="4232"/>
    <lineage>
        <taxon>Eukaryota</taxon>
        <taxon>Viridiplantae</taxon>
        <taxon>Streptophyta</taxon>
        <taxon>Embryophyta</taxon>
        <taxon>Tracheophyta</taxon>
        <taxon>Spermatophyta</taxon>
        <taxon>Magnoliopsida</taxon>
        <taxon>eudicotyledons</taxon>
        <taxon>Gunneridae</taxon>
        <taxon>Pentapetalae</taxon>
        <taxon>asterids</taxon>
        <taxon>campanulids</taxon>
        <taxon>Asterales</taxon>
        <taxon>Asteraceae</taxon>
        <taxon>Asteroideae</taxon>
        <taxon>Heliantheae alliance</taxon>
        <taxon>Heliantheae</taxon>
        <taxon>Helianthus</taxon>
    </lineage>
</organism>